<dbReference type="NCBIfam" id="TIGR01258">
    <property type="entry name" value="pgm_1"/>
    <property type="match status" value="1"/>
</dbReference>
<feature type="site" description="Transition state stabilizer" evidence="7">
    <location>
        <position position="273"/>
    </location>
</feature>
<feature type="binding site" evidence="6">
    <location>
        <position position="151"/>
    </location>
    <ligand>
        <name>substrate</name>
    </ligand>
</feature>
<keyword evidence="3 8" id="KW-0324">Glycolysis</keyword>
<feature type="binding site" evidence="6">
    <location>
        <begin position="178"/>
        <end position="181"/>
    </location>
    <ligand>
        <name>substrate</name>
    </ligand>
</feature>
<sequence length="339" mass="38107">MGWPSSCDPTRRTCCERSRQCAGVCSGHTLPPHTPKQGRTRHRHLCGASCHLSPVLTSPFLSSDLSFSHGNVHYMFPASTFCRFFGNMAKAKYTLVLIRHGESTWNKENRFTGWTDVPLSPVGEQEAVEAAKALKEKGFEFDVAYTSVLQRAVVTCWTVLKGTDMCHIPVKSSWRLNERHYGALQGLNKAETAAKHGDEQVKIWRRSYDIPPPPLEKSDKRWPGNDAVYKMVPNEALPLTECLKDTVERVLPFWFDHIAPSIMEGKRVLVAAHGNSLRGLVKHLDKMSDEAVLELNIPTGVPLVYELDEDLQPVRHYYLLDEAELKAKMEAVANQGKAK</sequence>
<dbReference type="GO" id="GO:0006096">
    <property type="term" value="P:glycolytic process"/>
    <property type="evidence" value="ECO:0007669"/>
    <property type="project" value="UniProtKB-KW"/>
</dbReference>
<evidence type="ECO:0000256" key="4">
    <source>
        <dbReference type="ARBA" id="ARBA00023235"/>
    </source>
</evidence>
<evidence type="ECO:0000313" key="10">
    <source>
        <dbReference type="Proteomes" id="UP000028838"/>
    </source>
</evidence>
<evidence type="ECO:0000256" key="6">
    <source>
        <dbReference type="PIRSR" id="PIRSR613078-2"/>
    </source>
</evidence>
<proteinExistence type="inferred from homology"/>
<feature type="binding site" evidence="6">
    <location>
        <begin position="274"/>
        <end position="275"/>
    </location>
    <ligand>
        <name>substrate</name>
    </ligand>
</feature>
<dbReference type="EMBL" id="AEYH02002384">
    <property type="protein sequence ID" value="KFG39731.1"/>
    <property type="molecule type" value="Genomic_DNA"/>
</dbReference>
<evidence type="ECO:0000256" key="3">
    <source>
        <dbReference type="ARBA" id="ARBA00023152"/>
    </source>
</evidence>
<evidence type="ECO:0000256" key="5">
    <source>
        <dbReference type="PIRSR" id="PIRSR613078-1"/>
    </source>
</evidence>
<feature type="binding site" evidence="6">
    <location>
        <begin position="112"/>
        <end position="113"/>
    </location>
    <ligand>
        <name>substrate</name>
    </ligand>
</feature>
<evidence type="ECO:0000256" key="1">
    <source>
        <dbReference type="ARBA" id="ARBA00000380"/>
    </source>
</evidence>
<dbReference type="PANTHER" id="PTHR11931">
    <property type="entry name" value="PHOSPHOGLYCERATE MUTASE"/>
    <property type="match status" value="1"/>
</dbReference>
<comment type="caution">
    <text evidence="9">The sequence shown here is derived from an EMBL/GenBank/DDBJ whole genome shotgun (WGS) entry which is preliminary data.</text>
</comment>
<evidence type="ECO:0000256" key="2">
    <source>
        <dbReference type="ARBA" id="ARBA00006717"/>
    </source>
</evidence>
<dbReference type="EC" id="5.4.2.11" evidence="8"/>
<dbReference type="Pfam" id="PF00300">
    <property type="entry name" value="His_Phos_1"/>
    <property type="match status" value="1"/>
</dbReference>
<dbReference type="SMART" id="SM00855">
    <property type="entry name" value="PGAM"/>
    <property type="match status" value="1"/>
</dbReference>
<feature type="binding site" evidence="6">
    <location>
        <begin position="99"/>
        <end position="106"/>
    </location>
    <ligand>
        <name>substrate</name>
    </ligand>
</feature>
<dbReference type="GO" id="GO:0004619">
    <property type="term" value="F:phosphoglycerate mutase activity"/>
    <property type="evidence" value="ECO:0007669"/>
    <property type="project" value="UniProtKB-EC"/>
</dbReference>
<dbReference type="HAMAP" id="MF_01039">
    <property type="entry name" value="PGAM_GpmA"/>
    <property type="match status" value="1"/>
</dbReference>
<dbReference type="Proteomes" id="UP000028838">
    <property type="component" value="Unassembled WGS sequence"/>
</dbReference>
<feature type="binding site" evidence="6">
    <location>
        <begin position="205"/>
        <end position="206"/>
    </location>
    <ligand>
        <name>substrate</name>
    </ligand>
</feature>
<dbReference type="Gene3D" id="3.40.50.1240">
    <property type="entry name" value="Phosphoglycerate mutase-like"/>
    <property type="match status" value="1"/>
</dbReference>
<dbReference type="OrthoDB" id="354304at2759"/>
<evidence type="ECO:0000313" key="9">
    <source>
        <dbReference type="EMBL" id="KFG39731.1"/>
    </source>
</evidence>
<protein>
    <recommendedName>
        <fullName evidence="8">Phosphoglycerate mutase</fullName>
        <ecNumber evidence="8">5.4.2.11</ecNumber>
    </recommendedName>
</protein>
<dbReference type="SUPFAM" id="SSF53254">
    <property type="entry name" value="Phosphoglycerate mutase-like"/>
    <property type="match status" value="1"/>
</dbReference>
<feature type="active site" description="Tele-phosphohistidine intermediate" evidence="5">
    <location>
        <position position="100"/>
    </location>
</feature>
<dbReference type="NCBIfam" id="NF010713">
    <property type="entry name" value="PRK14115.1"/>
    <property type="match status" value="1"/>
</dbReference>
<comment type="catalytic activity">
    <reaction evidence="1 8">
        <text>(2R)-2-phosphoglycerate = (2R)-3-phosphoglycerate</text>
        <dbReference type="Rhea" id="RHEA:15901"/>
        <dbReference type="ChEBI" id="CHEBI:58272"/>
        <dbReference type="ChEBI" id="CHEBI:58289"/>
        <dbReference type="EC" id="5.4.2.11"/>
    </reaction>
</comment>
<dbReference type="InterPro" id="IPR001345">
    <property type="entry name" value="PG/BPGM_mutase_AS"/>
</dbReference>
<feature type="active site" description="Proton donor/acceptor" evidence="5">
    <location>
        <position position="178"/>
    </location>
</feature>
<accession>A0A086K5R3</accession>
<dbReference type="InterPro" id="IPR029033">
    <property type="entry name" value="His_PPase_superfam"/>
</dbReference>
<dbReference type="AlphaFoldDB" id="A0A086K5R3"/>
<evidence type="ECO:0000256" key="8">
    <source>
        <dbReference type="RuleBase" id="RU004511"/>
    </source>
</evidence>
<dbReference type="VEuPathDB" id="ToxoDB:TGFOU_297060"/>
<dbReference type="InterPro" id="IPR013078">
    <property type="entry name" value="His_Pase_superF_clade-1"/>
</dbReference>
<dbReference type="InterPro" id="IPR005952">
    <property type="entry name" value="Phosphogly_mut1"/>
</dbReference>
<gene>
    <name evidence="9" type="ORF">TGFOU_297060</name>
</gene>
<feature type="binding site" evidence="6">
    <location>
        <position position="189"/>
    </location>
    <ligand>
        <name>substrate</name>
    </ligand>
</feature>
<evidence type="ECO:0000256" key="7">
    <source>
        <dbReference type="PIRSR" id="PIRSR613078-3"/>
    </source>
</evidence>
<organism evidence="9 10">
    <name type="scientific">Toxoplasma gondii FOU</name>
    <dbReference type="NCBI Taxonomy" id="943167"/>
    <lineage>
        <taxon>Eukaryota</taxon>
        <taxon>Sar</taxon>
        <taxon>Alveolata</taxon>
        <taxon>Apicomplexa</taxon>
        <taxon>Conoidasida</taxon>
        <taxon>Coccidia</taxon>
        <taxon>Eucoccidiorida</taxon>
        <taxon>Eimeriorina</taxon>
        <taxon>Sarcocystidae</taxon>
        <taxon>Toxoplasma</taxon>
    </lineage>
</organism>
<name>A0A086K5R3_TOXGO</name>
<dbReference type="PROSITE" id="PS00175">
    <property type="entry name" value="PG_MUTASE"/>
    <property type="match status" value="1"/>
</dbReference>
<dbReference type="FunFam" id="3.40.50.1240:FF:000003">
    <property type="entry name" value="2,3-bisphosphoglycerate-dependent phosphoglycerate mutase"/>
    <property type="match status" value="1"/>
</dbReference>
<dbReference type="CDD" id="cd07067">
    <property type="entry name" value="HP_PGM_like"/>
    <property type="match status" value="1"/>
</dbReference>
<comment type="similarity">
    <text evidence="2 8">Belongs to the phosphoglycerate mutase family. BPG-dependent PGAM subfamily.</text>
</comment>
<reference evidence="9 10" key="1">
    <citation type="submission" date="2014-07" db="EMBL/GenBank/DDBJ databases">
        <authorList>
            <person name="Sibley D."/>
            <person name="Venepally P."/>
            <person name="Karamycheva S."/>
            <person name="Hadjithomas M."/>
            <person name="Khan A."/>
            <person name="Brunk B."/>
            <person name="Roos D."/>
            <person name="Caler E."/>
            <person name="Lorenzi H."/>
        </authorList>
    </citation>
    <scope>NUCLEOTIDE SEQUENCE [LARGE SCALE GENOMIC DNA]</scope>
    <source>
        <strain evidence="9 10">FOU</strain>
    </source>
</reference>
<keyword evidence="4 8" id="KW-0413">Isomerase</keyword>